<dbReference type="OrthoDB" id="1684419at2"/>
<reference evidence="1 2" key="1">
    <citation type="submission" date="2016-08" db="EMBL/GenBank/DDBJ databases">
        <title>Novel Firmicutes and Novel Genomes.</title>
        <authorList>
            <person name="Poppleton D.I."/>
            <person name="Gribaldo S."/>
        </authorList>
    </citation>
    <scope>NUCLEOTIDE SEQUENCE [LARGE SCALE GENOMIC DNA]</scope>
    <source>
        <strain evidence="1 2">CTT3</strain>
    </source>
</reference>
<dbReference type="EMBL" id="MCIB01000036">
    <property type="protein sequence ID" value="RKD30060.1"/>
    <property type="molecule type" value="Genomic_DNA"/>
</dbReference>
<sequence>MKTFNIQFCEHNFSHGTDKVAEKIESELVNANVEIQACLGFCDDCAASPYALVDGELIQTDTPDELYEEIKAYLT</sequence>
<protein>
    <recommendedName>
        <fullName evidence="3">UDP-N-acetylmuramoylalanine--D-glutamate ligase</fullName>
    </recommendedName>
</protein>
<keyword evidence="2" id="KW-1185">Reference proteome</keyword>
<gene>
    <name evidence="1" type="ORF">BET03_04980</name>
</gene>
<dbReference type="Pfam" id="PF07293">
    <property type="entry name" value="DUF1450"/>
    <property type="match status" value="1"/>
</dbReference>
<organism evidence="1 2">
    <name type="scientific">Thermohalobacter berrensis</name>
    <dbReference type="NCBI Taxonomy" id="99594"/>
    <lineage>
        <taxon>Bacteria</taxon>
        <taxon>Bacillati</taxon>
        <taxon>Bacillota</taxon>
        <taxon>Tissierellia</taxon>
        <taxon>Tissierellales</taxon>
        <taxon>Thermohalobacteraceae</taxon>
        <taxon>Thermohalobacter</taxon>
    </lineage>
</organism>
<comment type="caution">
    <text evidence="1">The sequence shown here is derived from an EMBL/GenBank/DDBJ whole genome shotgun (WGS) entry which is preliminary data.</text>
</comment>
<proteinExistence type="predicted"/>
<name>A0A419SXR9_9FIRM</name>
<evidence type="ECO:0008006" key="3">
    <source>
        <dbReference type="Google" id="ProtNLM"/>
    </source>
</evidence>
<dbReference type="RefSeq" id="WP_120170332.1">
    <property type="nucleotide sequence ID" value="NZ_MCIB01000036.1"/>
</dbReference>
<accession>A0A419SXR9</accession>
<evidence type="ECO:0000313" key="1">
    <source>
        <dbReference type="EMBL" id="RKD30060.1"/>
    </source>
</evidence>
<dbReference type="InterPro" id="IPR009910">
    <property type="entry name" value="DUF1450"/>
</dbReference>
<dbReference type="Proteomes" id="UP000284177">
    <property type="component" value="Unassembled WGS sequence"/>
</dbReference>
<dbReference type="AlphaFoldDB" id="A0A419SXR9"/>
<evidence type="ECO:0000313" key="2">
    <source>
        <dbReference type="Proteomes" id="UP000284177"/>
    </source>
</evidence>